<comment type="caution">
    <text evidence="2">The sequence shown here is derived from an EMBL/GenBank/DDBJ whole genome shotgun (WGS) entry which is preliminary data.</text>
</comment>
<evidence type="ECO:0008006" key="4">
    <source>
        <dbReference type="Google" id="ProtNLM"/>
    </source>
</evidence>
<gene>
    <name evidence="2" type="ORF">GCM10009843_16280</name>
</gene>
<dbReference type="Proteomes" id="UP001500575">
    <property type="component" value="Unassembled WGS sequence"/>
</dbReference>
<name>A0ABN2Y5Y1_9ACTN</name>
<sequence>MDPDEVARLRRRLRADLERWQPAPTEREAALAECVLRGLTNAQTAEQLGMPLEQTAVEVTRLVDRLMAVTLGRSPAADTGPSPGKHRRDGV</sequence>
<accession>A0ABN2Y5Y1</accession>
<feature type="region of interest" description="Disordered" evidence="1">
    <location>
        <begin position="72"/>
        <end position="91"/>
    </location>
</feature>
<reference evidence="2 3" key="1">
    <citation type="journal article" date="2019" name="Int. J. Syst. Evol. Microbiol.">
        <title>The Global Catalogue of Microorganisms (GCM) 10K type strain sequencing project: providing services to taxonomists for standard genome sequencing and annotation.</title>
        <authorList>
            <consortium name="The Broad Institute Genomics Platform"/>
            <consortium name="The Broad Institute Genome Sequencing Center for Infectious Disease"/>
            <person name="Wu L."/>
            <person name="Ma J."/>
        </authorList>
    </citation>
    <scope>NUCLEOTIDE SEQUENCE [LARGE SCALE GENOMIC DNA]</scope>
    <source>
        <strain evidence="2 3">JCM 16021</strain>
    </source>
</reference>
<proteinExistence type="predicted"/>
<dbReference type="RefSeq" id="WP_344303183.1">
    <property type="nucleotide sequence ID" value="NZ_BAAAQQ010000007.1"/>
</dbReference>
<dbReference type="EMBL" id="BAAAQQ010000007">
    <property type="protein sequence ID" value="GAA2121765.1"/>
    <property type="molecule type" value="Genomic_DNA"/>
</dbReference>
<evidence type="ECO:0000313" key="2">
    <source>
        <dbReference type="EMBL" id="GAA2121765.1"/>
    </source>
</evidence>
<protein>
    <recommendedName>
        <fullName evidence="4">HTH luxR-type domain-containing protein</fullName>
    </recommendedName>
</protein>
<keyword evidence="3" id="KW-1185">Reference proteome</keyword>
<evidence type="ECO:0000313" key="3">
    <source>
        <dbReference type="Proteomes" id="UP001500575"/>
    </source>
</evidence>
<organism evidence="2 3">
    <name type="scientific">Nocardioides bigeumensis</name>
    <dbReference type="NCBI Taxonomy" id="433657"/>
    <lineage>
        <taxon>Bacteria</taxon>
        <taxon>Bacillati</taxon>
        <taxon>Actinomycetota</taxon>
        <taxon>Actinomycetes</taxon>
        <taxon>Propionibacteriales</taxon>
        <taxon>Nocardioidaceae</taxon>
        <taxon>Nocardioides</taxon>
    </lineage>
</organism>
<evidence type="ECO:0000256" key="1">
    <source>
        <dbReference type="SAM" id="MobiDB-lite"/>
    </source>
</evidence>